<dbReference type="AlphaFoldDB" id="A0A0M1P8L8"/>
<dbReference type="Proteomes" id="UP000036932">
    <property type="component" value="Unassembled WGS sequence"/>
</dbReference>
<dbReference type="RefSeq" id="WP_054403677.1">
    <property type="nucleotide sequence ID" value="NZ_LIUT01000001.1"/>
</dbReference>
<dbReference type="InterPro" id="IPR006680">
    <property type="entry name" value="Amidohydro-rel"/>
</dbReference>
<dbReference type="NCBIfam" id="TIGR00221">
    <property type="entry name" value="nagA"/>
    <property type="match status" value="1"/>
</dbReference>
<evidence type="ECO:0000256" key="7">
    <source>
        <dbReference type="ARBA" id="ARBA00047647"/>
    </source>
</evidence>
<evidence type="ECO:0000256" key="11">
    <source>
        <dbReference type="PIRSR" id="PIRSR038994-3"/>
    </source>
</evidence>
<dbReference type="GO" id="GO:0006046">
    <property type="term" value="P:N-acetylglucosamine catabolic process"/>
    <property type="evidence" value="ECO:0007669"/>
    <property type="project" value="TreeGrafter"/>
</dbReference>
<dbReference type="EMBL" id="LIUT01000001">
    <property type="protein sequence ID" value="KOR90818.1"/>
    <property type="molecule type" value="Genomic_DNA"/>
</dbReference>
<evidence type="ECO:0000313" key="13">
    <source>
        <dbReference type="EMBL" id="KOR90818.1"/>
    </source>
</evidence>
<feature type="active site" description="Proton donor/acceptor" evidence="10">
    <location>
        <position position="274"/>
    </location>
</feature>
<reference evidence="14" key="1">
    <citation type="submission" date="2015-08" db="EMBL/GenBank/DDBJ databases">
        <title>Genome sequencing project for genomic taxonomy and phylogenomics of Bacillus-like bacteria.</title>
        <authorList>
            <person name="Liu B."/>
            <person name="Wang J."/>
            <person name="Zhu Y."/>
            <person name="Liu G."/>
            <person name="Chen Q."/>
            <person name="Chen Z."/>
            <person name="Lan J."/>
            <person name="Che J."/>
            <person name="Ge C."/>
            <person name="Shi H."/>
            <person name="Pan Z."/>
            <person name="Liu X."/>
        </authorList>
    </citation>
    <scope>NUCLEOTIDE SEQUENCE [LARGE SCALE GENOMIC DNA]</scope>
    <source>
        <strain evidence="14">FJAT-22460</strain>
    </source>
</reference>
<dbReference type="EC" id="3.5.1.25" evidence="2"/>
<dbReference type="OrthoDB" id="9776488at2"/>
<dbReference type="SUPFAM" id="SSF51338">
    <property type="entry name" value="Composite domain of metallo-dependent hydrolases"/>
    <property type="match status" value="1"/>
</dbReference>
<evidence type="ECO:0000256" key="10">
    <source>
        <dbReference type="PIRSR" id="PIRSR038994-1"/>
    </source>
</evidence>
<feature type="binding site" evidence="11">
    <location>
        <position position="195"/>
    </location>
    <ligand>
        <name>Zn(2+)</name>
        <dbReference type="ChEBI" id="CHEBI:29105"/>
    </ligand>
</feature>
<dbReference type="GO" id="GO:0008448">
    <property type="term" value="F:N-acetylglucosamine-6-phosphate deacetylase activity"/>
    <property type="evidence" value="ECO:0007669"/>
    <property type="project" value="UniProtKB-EC"/>
</dbReference>
<protein>
    <recommendedName>
        <fullName evidence="3">N-acetylglucosamine-6-phosphate deacetylase</fullName>
        <ecNumber evidence="2">3.5.1.25</ecNumber>
    </recommendedName>
</protein>
<comment type="similarity">
    <text evidence="1 9">Belongs to the metallo-dependent hydrolases superfamily. NagA family.</text>
</comment>
<comment type="pathway">
    <text evidence="8">Amino-sugar metabolism; N-acetylneuraminate degradation; D-fructose 6-phosphate from N-acetylneuraminate: step 4/5.</text>
</comment>
<dbReference type="PANTHER" id="PTHR11113:SF14">
    <property type="entry name" value="N-ACETYLGLUCOSAMINE-6-PHOSPHATE DEACETYLASE"/>
    <property type="match status" value="1"/>
</dbReference>
<dbReference type="InterPro" id="IPR032466">
    <property type="entry name" value="Metal_Hydrolase"/>
</dbReference>
<comment type="catalytic activity">
    <reaction evidence="7">
        <text>N-acetyl-D-glucosamine 6-phosphate + H2O = D-glucosamine 6-phosphate + acetate</text>
        <dbReference type="Rhea" id="RHEA:22936"/>
        <dbReference type="ChEBI" id="CHEBI:15377"/>
        <dbReference type="ChEBI" id="CHEBI:30089"/>
        <dbReference type="ChEBI" id="CHEBI:57513"/>
        <dbReference type="ChEBI" id="CHEBI:58725"/>
        <dbReference type="EC" id="3.5.1.25"/>
    </reaction>
</comment>
<evidence type="ECO:0000256" key="8">
    <source>
        <dbReference type="ARBA" id="ARBA00060590"/>
    </source>
</evidence>
<evidence type="ECO:0000313" key="14">
    <source>
        <dbReference type="Proteomes" id="UP000036932"/>
    </source>
</evidence>
<feature type="binding site" evidence="11">
    <location>
        <position position="216"/>
    </location>
    <ligand>
        <name>Zn(2+)</name>
        <dbReference type="ChEBI" id="CHEBI:29105"/>
    </ligand>
</feature>
<name>A0A0M1P8L8_9BACL</name>
<dbReference type="FunFam" id="3.20.20.140:FF:000004">
    <property type="entry name" value="N-acetylglucosamine-6-phosphate deacetylase"/>
    <property type="match status" value="1"/>
</dbReference>
<evidence type="ECO:0000256" key="5">
    <source>
        <dbReference type="ARBA" id="ARBA00022801"/>
    </source>
</evidence>
<feature type="binding site" evidence="11">
    <location>
        <position position="129"/>
    </location>
    <ligand>
        <name>Zn(2+)</name>
        <dbReference type="ChEBI" id="CHEBI:29105"/>
    </ligand>
</feature>
<feature type="domain" description="Amidohydrolase-related" evidence="12">
    <location>
        <begin position="52"/>
        <end position="378"/>
    </location>
</feature>
<dbReference type="PATRIC" id="fig|1705565.3.peg.5195"/>
<keyword evidence="5 9" id="KW-0378">Hydrolase</keyword>
<evidence type="ECO:0000256" key="4">
    <source>
        <dbReference type="ARBA" id="ARBA00022723"/>
    </source>
</evidence>
<comment type="cofactor">
    <cofactor evidence="11">
        <name>a divalent metal cation</name>
        <dbReference type="ChEBI" id="CHEBI:60240"/>
    </cofactor>
    <text evidence="11">Binds 1 divalent metal cation per subunit.</text>
</comment>
<gene>
    <name evidence="13" type="ORF">AM231_15590</name>
</gene>
<dbReference type="CDD" id="cd00854">
    <property type="entry name" value="NagA"/>
    <property type="match status" value="1"/>
</dbReference>
<evidence type="ECO:0000256" key="9">
    <source>
        <dbReference type="PIRNR" id="PIRNR038994"/>
    </source>
</evidence>
<dbReference type="Gene3D" id="2.30.40.10">
    <property type="entry name" value="Urease, subunit C, domain 1"/>
    <property type="match status" value="1"/>
</dbReference>
<evidence type="ECO:0000256" key="6">
    <source>
        <dbReference type="ARBA" id="ARBA00023277"/>
    </source>
</evidence>
<evidence type="ECO:0000256" key="2">
    <source>
        <dbReference type="ARBA" id="ARBA00011899"/>
    </source>
</evidence>
<dbReference type="InterPro" id="IPR003764">
    <property type="entry name" value="GlcNAc_6-P_deAcase"/>
</dbReference>
<comment type="caution">
    <text evidence="13">The sequence shown here is derived from an EMBL/GenBank/DDBJ whole genome shotgun (WGS) entry which is preliminary data.</text>
</comment>
<proteinExistence type="inferred from homology"/>
<keyword evidence="14" id="KW-1185">Reference proteome</keyword>
<dbReference type="Gene3D" id="3.20.20.140">
    <property type="entry name" value="Metal-dependent hydrolases"/>
    <property type="match status" value="1"/>
</dbReference>
<evidence type="ECO:0000259" key="12">
    <source>
        <dbReference type="Pfam" id="PF01979"/>
    </source>
</evidence>
<dbReference type="PIRSF" id="PIRSF038994">
    <property type="entry name" value="NagA"/>
    <property type="match status" value="1"/>
</dbReference>
<dbReference type="InterPro" id="IPR011059">
    <property type="entry name" value="Metal-dep_hydrolase_composite"/>
</dbReference>
<evidence type="ECO:0000256" key="1">
    <source>
        <dbReference type="ARBA" id="ARBA00010716"/>
    </source>
</evidence>
<dbReference type="GO" id="GO:0046872">
    <property type="term" value="F:metal ion binding"/>
    <property type="evidence" value="ECO:0007669"/>
    <property type="project" value="UniProtKB-KW"/>
</dbReference>
<dbReference type="SUPFAM" id="SSF51556">
    <property type="entry name" value="Metallo-dependent hydrolases"/>
    <property type="match status" value="1"/>
</dbReference>
<dbReference type="Pfam" id="PF01979">
    <property type="entry name" value="Amidohydro_1"/>
    <property type="match status" value="1"/>
</dbReference>
<dbReference type="PANTHER" id="PTHR11113">
    <property type="entry name" value="N-ACETYLGLUCOSAMINE-6-PHOSPHATE DEACETYLASE"/>
    <property type="match status" value="1"/>
</dbReference>
<keyword evidence="4 11" id="KW-0479">Metal-binding</keyword>
<organism evidence="13 14">
    <name type="scientific">Paenibacillus solani</name>
    <dbReference type="NCBI Taxonomy" id="1705565"/>
    <lineage>
        <taxon>Bacteria</taxon>
        <taxon>Bacillati</taxon>
        <taxon>Bacillota</taxon>
        <taxon>Bacilli</taxon>
        <taxon>Bacillales</taxon>
        <taxon>Paenibacillaceae</taxon>
        <taxon>Paenibacillus</taxon>
    </lineage>
</organism>
<keyword evidence="6 9" id="KW-0119">Carbohydrate metabolism</keyword>
<evidence type="ECO:0000256" key="3">
    <source>
        <dbReference type="ARBA" id="ARBA00018029"/>
    </source>
</evidence>
<sequence length="400" mass="43159">MVGLIQVRIATETECIENGSILIENGRITAIYQDTPTFPKGTKIVDGGGKLLIPGMVDVHIHGANGYDMMDGTTRSIQEVSKACAATGCTSFLATSVTSELEALLQMIDNVKQVMEDEEGALIAGIHAEGPYLNLKRKGMQNEAFLRHPDRAEMEVILERAGSALRMVTIAPELPGGMEMVSFLHGEGIVVAVAHSDATYEEAKEAFRLGASHITHCFNGMRPIHHRDPGVVVAAFEEPKVSLQAIVDNVHLHPAIVRMMFRMKGPEGIVLITDALQAMGLGDGEYEFGGHQVKVQDGIAKLHDGTLASSTVTMNEALRNTIELGIPLLDAVRMASTTPADVLGLASKGRIAPGMDADVVLLDQDFQVEWTMIGGNVVYRKEEVVPNSPDLFVDTSKKPR</sequence>
<accession>A0A0M1P8L8</accession>